<dbReference type="Proteomes" id="UP000749559">
    <property type="component" value="Unassembled WGS sequence"/>
</dbReference>
<evidence type="ECO:0000256" key="1">
    <source>
        <dbReference type="SAM" id="MobiDB-lite"/>
    </source>
</evidence>
<dbReference type="AlphaFoldDB" id="A0A8J1UJS1"/>
<evidence type="ECO:0000313" key="3">
    <source>
        <dbReference type="EMBL" id="CAH1794080.1"/>
    </source>
</evidence>
<dbReference type="EMBL" id="CAIIXF020000009">
    <property type="protein sequence ID" value="CAH1794080.1"/>
    <property type="molecule type" value="Genomic_DNA"/>
</dbReference>
<feature type="compositionally biased region" description="Basic residues" evidence="1">
    <location>
        <begin position="112"/>
        <end position="121"/>
    </location>
</feature>
<name>A0A8J1UJS1_OWEFU</name>
<dbReference type="SUPFAM" id="SSF57716">
    <property type="entry name" value="Glucocorticoid receptor-like (DNA-binding domain)"/>
    <property type="match status" value="1"/>
</dbReference>
<organism evidence="3 4">
    <name type="scientific">Owenia fusiformis</name>
    <name type="common">Polychaete worm</name>
    <dbReference type="NCBI Taxonomy" id="6347"/>
    <lineage>
        <taxon>Eukaryota</taxon>
        <taxon>Metazoa</taxon>
        <taxon>Spiralia</taxon>
        <taxon>Lophotrochozoa</taxon>
        <taxon>Annelida</taxon>
        <taxon>Polychaeta</taxon>
        <taxon>Sedentaria</taxon>
        <taxon>Canalipalpata</taxon>
        <taxon>Sabellida</taxon>
        <taxon>Oweniida</taxon>
        <taxon>Oweniidae</taxon>
        <taxon>Owenia</taxon>
    </lineage>
</organism>
<evidence type="ECO:0000313" key="4">
    <source>
        <dbReference type="Proteomes" id="UP000749559"/>
    </source>
</evidence>
<dbReference type="InterPro" id="IPR035714">
    <property type="entry name" value="RAG1_imp-bd"/>
</dbReference>
<dbReference type="Pfam" id="PF12560">
    <property type="entry name" value="RAG1_imp_bd"/>
    <property type="match status" value="1"/>
</dbReference>
<protein>
    <recommendedName>
        <fullName evidence="2">RAG1 importin-binding domain-containing protein</fullName>
    </recommendedName>
</protein>
<keyword evidence="4" id="KW-1185">Reference proteome</keyword>
<gene>
    <name evidence="3" type="ORF">OFUS_LOCUS18846</name>
</gene>
<reference evidence="3" key="1">
    <citation type="submission" date="2022-03" db="EMBL/GenBank/DDBJ databases">
        <authorList>
            <person name="Martin C."/>
        </authorList>
    </citation>
    <scope>NUCLEOTIDE SEQUENCE</scope>
</reference>
<evidence type="ECO:0000259" key="2">
    <source>
        <dbReference type="Pfam" id="PF12560"/>
    </source>
</evidence>
<comment type="caution">
    <text evidence="3">The sequence shown here is derived from an EMBL/GenBank/DDBJ whole genome shotgun (WGS) entry which is preliminary data.</text>
</comment>
<accession>A0A8J1UJS1</accession>
<proteinExistence type="predicted"/>
<dbReference type="Gene3D" id="3.40.1800.20">
    <property type="match status" value="1"/>
</dbReference>
<sequence>MADLDFHRKCISNMCRICGSRAQTFYQVKTKVTPYLAQNNKDMILKFYGIDISNDSKDIYPVKICQVCYSRMWNFYRDSQKSFSDFEIFHYVKHTSDPLCKTCAKYSEGSKTGRKKKNKRGKIMDRVSQPALSEEAPCDLVLSE</sequence>
<feature type="domain" description="RAG1 importin-binding" evidence="2">
    <location>
        <begin position="3"/>
        <end position="123"/>
    </location>
</feature>
<feature type="region of interest" description="Disordered" evidence="1">
    <location>
        <begin position="108"/>
        <end position="144"/>
    </location>
</feature>